<evidence type="ECO:0000256" key="5">
    <source>
        <dbReference type="ARBA" id="ARBA00023077"/>
    </source>
</evidence>
<evidence type="ECO:0000259" key="12">
    <source>
        <dbReference type="Pfam" id="PF07715"/>
    </source>
</evidence>
<proteinExistence type="inferred from homology"/>
<keyword evidence="4 8" id="KW-0812">Transmembrane</keyword>
<dbReference type="GO" id="GO:0009279">
    <property type="term" value="C:cell outer membrane"/>
    <property type="evidence" value="ECO:0007669"/>
    <property type="project" value="UniProtKB-SubCell"/>
</dbReference>
<dbReference type="AlphaFoldDB" id="A0A521AT02"/>
<dbReference type="RefSeq" id="WP_142531766.1">
    <property type="nucleotide sequence ID" value="NZ_FXTB01000001.1"/>
</dbReference>
<dbReference type="EMBL" id="FXTB01000001">
    <property type="protein sequence ID" value="SMO37934.1"/>
    <property type="molecule type" value="Genomic_DNA"/>
</dbReference>
<sequence length="756" mass="84562">MAFKKTIARLLLCSIFCFATTLGAFGQNKQQIRLLDTDSGEPLQGASFKYGVQSGLSDDSGILEFKYEEGTKMSLSHINYGVWEWSAMEVAHLLRQKIAYQKSISQKIYPITVLALRPGSNKPWAGMKLEYHDRLAHDAADILNQTPMLNSIRKGGNYGFDPVFRGFKYDQLNIVLNGAQSATAACPNRMDPPSSQMAPNMMERIEVLKGPHALRYGTGFGATINFVPTRLHFTDKANTYGRVSSGYEGNGEVFTGEGQLGFSAKAYDVSFFGAWAQGNDYETGSGQRVQSDFERGSFGANLGFKLSANQQLRVASTYNVARDVDFPALPMDLRKDDTWMLNAHHQINIPDKQLKSWSSTVFASFVDHLMDNLLKPINPRMMNSETPAKTYNYGARTEGFWQFEKATLFAGADWRAEGAEGTRKRTFVMGPNTGKILRENAWQKGHIDKLGVFGECHVDIDNLQLVMSGRVEVNSADVDDADANFLRRYPETKQTQFNPSISLGASHKYDSGITLGFWLGRAQRSAGLTERFINYFPVGQDPYEMIGNPQLDAEVNNQVDITFDWTAKKTSVNIDVFASYMQNFISSRIDPGLNPTIPTSPGVRRYVNLDEAVKAGFEFTWTQEPVAGLQYQMAVAYTYAKDLERNQPLPEIAPLDFRCSMQGVLLHGRLLPEASFRHVLEQKRISPEYGETRTPSFSMLDVKLSYRLMDALRLTIGVNNVFNVNYYEHLNRSVRGSADPIFAPGRNVFASVSASF</sequence>
<reference evidence="13 14" key="1">
    <citation type="submission" date="2017-05" db="EMBL/GenBank/DDBJ databases">
        <authorList>
            <person name="Varghese N."/>
            <person name="Submissions S."/>
        </authorList>
    </citation>
    <scope>NUCLEOTIDE SEQUENCE [LARGE SCALE GENOMIC DNA]</scope>
    <source>
        <strain evidence="13 14">DSM 27040</strain>
    </source>
</reference>
<dbReference type="InterPro" id="IPR000531">
    <property type="entry name" value="Beta-barrel_TonB"/>
</dbReference>
<protein>
    <submittedName>
        <fullName evidence="13">Iron complex outermembrane recepter protein</fullName>
    </submittedName>
</protein>
<dbReference type="Gene3D" id="2.40.170.20">
    <property type="entry name" value="TonB-dependent receptor, beta-barrel domain"/>
    <property type="match status" value="1"/>
</dbReference>
<keyword evidence="5 9" id="KW-0798">TonB box</keyword>
<dbReference type="OrthoDB" id="9759247at2"/>
<dbReference type="InterPro" id="IPR036942">
    <property type="entry name" value="Beta-barrel_TonB_sf"/>
</dbReference>
<feature type="domain" description="TonB-dependent receptor-like beta-barrel" evidence="11">
    <location>
        <begin position="280"/>
        <end position="721"/>
    </location>
</feature>
<dbReference type="CDD" id="cd01347">
    <property type="entry name" value="ligand_gated_channel"/>
    <property type="match status" value="1"/>
</dbReference>
<dbReference type="Proteomes" id="UP000319040">
    <property type="component" value="Unassembled WGS sequence"/>
</dbReference>
<evidence type="ECO:0000256" key="3">
    <source>
        <dbReference type="ARBA" id="ARBA00022452"/>
    </source>
</evidence>
<dbReference type="InterPro" id="IPR037066">
    <property type="entry name" value="Plug_dom_sf"/>
</dbReference>
<comment type="subcellular location">
    <subcellularLocation>
        <location evidence="1 8">Cell outer membrane</location>
        <topology evidence="1 8">Multi-pass membrane protein</topology>
    </subcellularLocation>
</comment>
<organism evidence="13 14">
    <name type="scientific">Saccharicrinis carchari</name>
    <dbReference type="NCBI Taxonomy" id="1168039"/>
    <lineage>
        <taxon>Bacteria</taxon>
        <taxon>Pseudomonadati</taxon>
        <taxon>Bacteroidota</taxon>
        <taxon>Bacteroidia</taxon>
        <taxon>Marinilabiliales</taxon>
        <taxon>Marinilabiliaceae</taxon>
        <taxon>Saccharicrinis</taxon>
    </lineage>
</organism>
<keyword evidence="3 8" id="KW-1134">Transmembrane beta strand</keyword>
<keyword evidence="7 8" id="KW-0998">Cell outer membrane</keyword>
<dbReference type="GO" id="GO:0044718">
    <property type="term" value="P:siderophore transmembrane transport"/>
    <property type="evidence" value="ECO:0007669"/>
    <property type="project" value="TreeGrafter"/>
</dbReference>
<dbReference type="SUPFAM" id="SSF56935">
    <property type="entry name" value="Porins"/>
    <property type="match status" value="1"/>
</dbReference>
<dbReference type="Pfam" id="PF00593">
    <property type="entry name" value="TonB_dep_Rec_b-barrel"/>
    <property type="match status" value="1"/>
</dbReference>
<name>A0A521AT02_SACCC</name>
<dbReference type="Gene3D" id="2.170.130.10">
    <property type="entry name" value="TonB-dependent receptor, plug domain"/>
    <property type="match status" value="1"/>
</dbReference>
<dbReference type="PANTHER" id="PTHR30069:SF49">
    <property type="entry name" value="OUTER MEMBRANE PROTEIN C"/>
    <property type="match status" value="1"/>
</dbReference>
<evidence type="ECO:0000259" key="11">
    <source>
        <dbReference type="Pfam" id="PF00593"/>
    </source>
</evidence>
<evidence type="ECO:0000256" key="1">
    <source>
        <dbReference type="ARBA" id="ARBA00004571"/>
    </source>
</evidence>
<evidence type="ECO:0000256" key="9">
    <source>
        <dbReference type="RuleBase" id="RU003357"/>
    </source>
</evidence>
<feature type="signal peptide" evidence="10">
    <location>
        <begin position="1"/>
        <end position="19"/>
    </location>
</feature>
<evidence type="ECO:0000256" key="4">
    <source>
        <dbReference type="ARBA" id="ARBA00022692"/>
    </source>
</evidence>
<feature type="chain" id="PRO_5021706207" evidence="10">
    <location>
        <begin position="20"/>
        <end position="756"/>
    </location>
</feature>
<keyword evidence="10" id="KW-0732">Signal</keyword>
<evidence type="ECO:0000256" key="8">
    <source>
        <dbReference type="PROSITE-ProRule" id="PRU01360"/>
    </source>
</evidence>
<keyword evidence="2 8" id="KW-0813">Transport</keyword>
<dbReference type="PROSITE" id="PS52016">
    <property type="entry name" value="TONB_DEPENDENT_REC_3"/>
    <property type="match status" value="1"/>
</dbReference>
<keyword evidence="6 8" id="KW-0472">Membrane</keyword>
<dbReference type="PANTHER" id="PTHR30069">
    <property type="entry name" value="TONB-DEPENDENT OUTER MEMBRANE RECEPTOR"/>
    <property type="match status" value="1"/>
</dbReference>
<evidence type="ECO:0000256" key="2">
    <source>
        <dbReference type="ARBA" id="ARBA00022448"/>
    </source>
</evidence>
<evidence type="ECO:0000256" key="6">
    <source>
        <dbReference type="ARBA" id="ARBA00023136"/>
    </source>
</evidence>
<keyword evidence="14" id="KW-1185">Reference proteome</keyword>
<comment type="similarity">
    <text evidence="8 9">Belongs to the TonB-dependent receptor family.</text>
</comment>
<gene>
    <name evidence="13" type="ORF">SAMN06265379_101384</name>
</gene>
<evidence type="ECO:0000256" key="7">
    <source>
        <dbReference type="ARBA" id="ARBA00023237"/>
    </source>
</evidence>
<dbReference type="Pfam" id="PF07715">
    <property type="entry name" value="Plug"/>
    <property type="match status" value="1"/>
</dbReference>
<evidence type="ECO:0000313" key="13">
    <source>
        <dbReference type="EMBL" id="SMO37934.1"/>
    </source>
</evidence>
<dbReference type="InterPro" id="IPR012910">
    <property type="entry name" value="Plug_dom"/>
</dbReference>
<dbReference type="InterPro" id="IPR039426">
    <property type="entry name" value="TonB-dep_rcpt-like"/>
</dbReference>
<accession>A0A521AT02</accession>
<feature type="domain" description="TonB-dependent receptor plug" evidence="12">
    <location>
        <begin position="133"/>
        <end position="219"/>
    </location>
</feature>
<evidence type="ECO:0000313" key="14">
    <source>
        <dbReference type="Proteomes" id="UP000319040"/>
    </source>
</evidence>
<dbReference type="GO" id="GO:0015344">
    <property type="term" value="F:siderophore uptake transmembrane transporter activity"/>
    <property type="evidence" value="ECO:0007669"/>
    <property type="project" value="TreeGrafter"/>
</dbReference>
<evidence type="ECO:0000256" key="10">
    <source>
        <dbReference type="SAM" id="SignalP"/>
    </source>
</evidence>